<feature type="chain" id="PRO_5007874014" description="F-box domain-containing protein" evidence="2">
    <location>
        <begin position="24"/>
        <end position="501"/>
    </location>
</feature>
<dbReference type="EMBL" id="KV428018">
    <property type="protein sequence ID" value="KZT41798.1"/>
    <property type="molecule type" value="Genomic_DNA"/>
</dbReference>
<sequence>MTSRSHIPLYLFLFRLFVIWVPSAPTARDCRFDMHKTLNNWTRVRNVNFYHVILTKADAASDFPGGDATCMLSPFLGGNHLNSEFLPCHVLSRIIRLFKILHIGVSRALDHLALDSHQLSHLIMSCSICLLPFYPSPASTDPHPPPQGILTPSQIKYLSTAVGIGSKIVGCVTPFVYLDNNLFGSAPPVAGTIVFWESDGTTFFMAHQTCSNLLCKVFGVPSSIASLNKQQLRTMCEIETVLGRCTPAARGGVGRVPYVDYECVTGLDMRSYWGQPRMPGHVAFDWKKFKDWGPTWVLARPDVFPKFFSKVTPERLASVGESSETSDILTTQPLDILQLLVEYLDIPGYLALTSTCRTLRKLALTSFQPRARKYVLNIPWAMPLLDSSPPEYVAKNDVMAHPQNSPHDADWLLYLSHVHRTNSMKQRRRVWLIVEEIKRAYETRRETMYSRPEWPAMSRELDGLIDSALQMSRDLTSADERSKRQRQRAREEQIARETALD</sequence>
<dbReference type="Proteomes" id="UP000076798">
    <property type="component" value="Unassembled WGS sequence"/>
</dbReference>
<name>A0A166GLJ0_9AGAM</name>
<keyword evidence="4" id="KW-1185">Reference proteome</keyword>
<evidence type="ECO:0000256" key="2">
    <source>
        <dbReference type="SAM" id="SignalP"/>
    </source>
</evidence>
<feature type="signal peptide" evidence="2">
    <location>
        <begin position="1"/>
        <end position="23"/>
    </location>
</feature>
<accession>A0A166GLJ0</accession>
<evidence type="ECO:0008006" key="5">
    <source>
        <dbReference type="Google" id="ProtNLM"/>
    </source>
</evidence>
<proteinExistence type="predicted"/>
<feature type="compositionally biased region" description="Basic and acidic residues" evidence="1">
    <location>
        <begin position="476"/>
        <end position="501"/>
    </location>
</feature>
<protein>
    <recommendedName>
        <fullName evidence="5">F-box domain-containing protein</fullName>
    </recommendedName>
</protein>
<dbReference type="OrthoDB" id="3249754at2759"/>
<dbReference type="AlphaFoldDB" id="A0A166GLJ0"/>
<keyword evidence="2" id="KW-0732">Signal</keyword>
<evidence type="ECO:0000256" key="1">
    <source>
        <dbReference type="SAM" id="MobiDB-lite"/>
    </source>
</evidence>
<feature type="region of interest" description="Disordered" evidence="1">
    <location>
        <begin position="472"/>
        <end position="501"/>
    </location>
</feature>
<evidence type="ECO:0000313" key="4">
    <source>
        <dbReference type="Proteomes" id="UP000076798"/>
    </source>
</evidence>
<evidence type="ECO:0000313" key="3">
    <source>
        <dbReference type="EMBL" id="KZT41798.1"/>
    </source>
</evidence>
<organism evidence="3 4">
    <name type="scientific">Sistotremastrum suecicum HHB10207 ss-3</name>
    <dbReference type="NCBI Taxonomy" id="1314776"/>
    <lineage>
        <taxon>Eukaryota</taxon>
        <taxon>Fungi</taxon>
        <taxon>Dikarya</taxon>
        <taxon>Basidiomycota</taxon>
        <taxon>Agaricomycotina</taxon>
        <taxon>Agaricomycetes</taxon>
        <taxon>Sistotremastrales</taxon>
        <taxon>Sistotremastraceae</taxon>
        <taxon>Sistotremastrum</taxon>
    </lineage>
</organism>
<reference evidence="3 4" key="1">
    <citation type="journal article" date="2016" name="Mol. Biol. Evol.">
        <title>Comparative Genomics of Early-Diverging Mushroom-Forming Fungi Provides Insights into the Origins of Lignocellulose Decay Capabilities.</title>
        <authorList>
            <person name="Nagy L.G."/>
            <person name="Riley R."/>
            <person name="Tritt A."/>
            <person name="Adam C."/>
            <person name="Daum C."/>
            <person name="Floudas D."/>
            <person name="Sun H."/>
            <person name="Yadav J.S."/>
            <person name="Pangilinan J."/>
            <person name="Larsson K.H."/>
            <person name="Matsuura K."/>
            <person name="Barry K."/>
            <person name="Labutti K."/>
            <person name="Kuo R."/>
            <person name="Ohm R.A."/>
            <person name="Bhattacharya S.S."/>
            <person name="Shirouzu T."/>
            <person name="Yoshinaga Y."/>
            <person name="Martin F.M."/>
            <person name="Grigoriev I.V."/>
            <person name="Hibbett D.S."/>
        </authorList>
    </citation>
    <scope>NUCLEOTIDE SEQUENCE [LARGE SCALE GENOMIC DNA]</scope>
    <source>
        <strain evidence="3 4">HHB10207 ss-3</strain>
    </source>
</reference>
<gene>
    <name evidence="3" type="ORF">SISSUDRAFT_203841</name>
</gene>